<organism evidence="1 2">
    <name type="scientific">Pyropia yezoensis</name>
    <name type="common">Susabi-nori</name>
    <name type="synonym">Porphyra yezoensis</name>
    <dbReference type="NCBI Taxonomy" id="2788"/>
    <lineage>
        <taxon>Eukaryota</taxon>
        <taxon>Rhodophyta</taxon>
        <taxon>Bangiophyceae</taxon>
        <taxon>Bangiales</taxon>
        <taxon>Bangiaceae</taxon>
        <taxon>Pyropia</taxon>
    </lineage>
</organism>
<evidence type="ECO:0000313" key="2">
    <source>
        <dbReference type="Proteomes" id="UP000798662"/>
    </source>
</evidence>
<sequence length="669" mass="71082">MRRPHLLVIIAAAATVVAVYLGDKEGELTHALPYDRHAWRSRIGSLRRGPLQAGPILLSKRVSHAGEHHHANAGWLSSASLFTGDALLHERDVVSRTTTLRNTFSGSVQRVTGKYDVLSVVRLSAGLCLSEKCHEVGAIDVASATLDDFSDAQLPILTAPTKGRGGSHRAPVALQDKDMLSLGRGVLADPAWLRGAHGPWRVRADVLLSAACHANGIVQHDKLPGVLQNGHRGWSLANATAPPTDSQLWLQAIASVACRKPGWLIRHSRLCATAGAARDFAAMQHWRPGVSTAVQRRCGVTWYLRPPAAAATTNGTDGGAAPSPSPHADGCGGPFRRTEVPFRPPWLPGLGAREINPASGHEAALASRLTACRVPAAAGAPFWRTRLASGGWPENYIALAEVREGLSHHFNSAIFNVDPPPDRAEAIDIVLSLIVLLPEAAALAVQACLAPGRYSMAAMVATFAVGAVSLSGVGMLAILEVRGSTFHATADLDWLEAHVTPAVAQALPFHRNLTGAPLVRSETLLLISAVGYRPRLLVGLAVGSAVLYTVVSVSAFIAAFSLRKRARLAAVRGEQQGPYGGSWPATWWDENNWLAQEDPPPSPAERVAAWALRRGPGQRCLSLRRPTTTRADMEGGSPLPQASPSSAPPRSVPWLLEGQAEREAGMPPC</sequence>
<name>A0ACC3BXN3_PYRYE</name>
<keyword evidence="2" id="KW-1185">Reference proteome</keyword>
<reference evidence="1" key="1">
    <citation type="submission" date="2019-11" db="EMBL/GenBank/DDBJ databases">
        <title>Nori genome reveals adaptations in red seaweeds to the harsh intertidal environment.</title>
        <authorList>
            <person name="Wang D."/>
            <person name="Mao Y."/>
        </authorList>
    </citation>
    <scope>NUCLEOTIDE SEQUENCE</scope>
    <source>
        <tissue evidence="1">Gametophyte</tissue>
    </source>
</reference>
<protein>
    <submittedName>
        <fullName evidence="1">Uncharacterized protein</fullName>
    </submittedName>
</protein>
<proteinExistence type="predicted"/>
<dbReference type="Proteomes" id="UP000798662">
    <property type="component" value="Chromosome 1"/>
</dbReference>
<dbReference type="EMBL" id="CM020618">
    <property type="protein sequence ID" value="KAK1862657.1"/>
    <property type="molecule type" value="Genomic_DNA"/>
</dbReference>
<gene>
    <name evidence="1" type="ORF">I4F81_005225</name>
</gene>
<evidence type="ECO:0000313" key="1">
    <source>
        <dbReference type="EMBL" id="KAK1862657.1"/>
    </source>
</evidence>
<accession>A0ACC3BXN3</accession>
<comment type="caution">
    <text evidence="1">The sequence shown here is derived from an EMBL/GenBank/DDBJ whole genome shotgun (WGS) entry which is preliminary data.</text>
</comment>